<evidence type="ECO:0000256" key="6">
    <source>
        <dbReference type="ARBA" id="ARBA00022801"/>
    </source>
</evidence>
<accession>A0A411WHC7</accession>
<dbReference type="SUPFAM" id="SSF51261">
    <property type="entry name" value="Duplicated hybrid motif"/>
    <property type="match status" value="1"/>
</dbReference>
<feature type="compositionally biased region" description="Low complexity" evidence="9">
    <location>
        <begin position="98"/>
        <end position="111"/>
    </location>
</feature>
<dbReference type="PANTHER" id="PTHR21666:SF292">
    <property type="entry name" value="MUREIN DD-ENDOPEPTIDASE MEPM"/>
    <property type="match status" value="1"/>
</dbReference>
<dbReference type="PANTHER" id="PTHR21666">
    <property type="entry name" value="PEPTIDASE-RELATED"/>
    <property type="match status" value="1"/>
</dbReference>
<evidence type="ECO:0000259" key="11">
    <source>
        <dbReference type="Pfam" id="PF01551"/>
    </source>
</evidence>
<sequence length="352" mass="37712">MSAGFNIIKKVSNKRFCQAIGCCLLLVTSSSFASQSSSSSSKSNKASTAKVSVKSADSKTKTSNVKTSNTKTSGTKTASAAKSTDTKSKKASDKKVSVTKTAKTKSSGTKTAKTKTTKVSSERLSSTNIAGAKSYSLATGPSSSAMFRYPTAEPFKVTSQFDPYRLNPVTRKRAPHEGIDFSMPIGSTVVSTGEGEVVIAKYSPSAGNYIVIRHKNSYETYYMHLSKLMVQPGQKVSRGQKIALSGNTGRSTGAHLHYELRVNDRAVDPLSSDLVLVNNFNLPNGGYDNTRVASNSGNTGRNPFGNSKTRDVQFASYQGQEGGFAKPSRDIEYRSLGEGRILYTMRAQKSAD</sequence>
<dbReference type="InterPro" id="IPR016047">
    <property type="entry name" value="M23ase_b-sheet_dom"/>
</dbReference>
<dbReference type="InterPro" id="IPR050570">
    <property type="entry name" value="Cell_wall_metabolism_enzyme"/>
</dbReference>
<evidence type="ECO:0000256" key="2">
    <source>
        <dbReference type="ARBA" id="ARBA00004162"/>
    </source>
</evidence>
<evidence type="ECO:0000313" key="12">
    <source>
        <dbReference type="EMBL" id="QBH95377.1"/>
    </source>
</evidence>
<organism evidence="12 13">
    <name type="scientific">Limnobaculum zhutongyuii</name>
    <dbReference type="NCBI Taxonomy" id="2498113"/>
    <lineage>
        <taxon>Bacteria</taxon>
        <taxon>Pseudomonadati</taxon>
        <taxon>Pseudomonadota</taxon>
        <taxon>Gammaproteobacteria</taxon>
        <taxon>Enterobacterales</taxon>
        <taxon>Budviciaceae</taxon>
        <taxon>Limnobaculum</taxon>
    </lineage>
</organism>
<dbReference type="GO" id="GO:0004222">
    <property type="term" value="F:metalloendopeptidase activity"/>
    <property type="evidence" value="ECO:0007669"/>
    <property type="project" value="TreeGrafter"/>
</dbReference>
<keyword evidence="13" id="KW-1185">Reference proteome</keyword>
<feature type="region of interest" description="Disordered" evidence="9">
    <location>
        <begin position="34"/>
        <end position="122"/>
    </location>
</feature>
<evidence type="ECO:0000256" key="10">
    <source>
        <dbReference type="SAM" id="SignalP"/>
    </source>
</evidence>
<evidence type="ECO:0000313" key="13">
    <source>
        <dbReference type="Proteomes" id="UP000293154"/>
    </source>
</evidence>
<keyword evidence="10" id="KW-0732">Signal</keyword>
<proteinExistence type="inferred from homology"/>
<comment type="subcellular location">
    <subcellularLocation>
        <location evidence="2">Cell membrane</location>
        <topology evidence="2">Single-pass membrane protein</topology>
    </subcellularLocation>
</comment>
<feature type="signal peptide" evidence="10">
    <location>
        <begin position="1"/>
        <end position="33"/>
    </location>
</feature>
<dbReference type="InterPro" id="IPR011055">
    <property type="entry name" value="Dup_hybrid_motif"/>
</dbReference>
<name>A0A411WHC7_9GAMM</name>
<dbReference type="EMBL" id="CP034752">
    <property type="protein sequence ID" value="QBH95377.1"/>
    <property type="molecule type" value="Genomic_DNA"/>
</dbReference>
<reference evidence="12 13" key="1">
    <citation type="submission" date="2019-03" db="EMBL/GenBank/DDBJ databases">
        <title>Pragia sp. nov. isolated from the gut tract of Carduelis flavirostris.</title>
        <authorList>
            <person name="Ge Y."/>
        </authorList>
    </citation>
    <scope>NUCLEOTIDE SEQUENCE [LARGE SCALE GENOMIC DNA]</scope>
    <source>
        <strain evidence="12 13">CF-458</strain>
    </source>
</reference>
<feature type="domain" description="M23ase beta-sheet core" evidence="11">
    <location>
        <begin position="175"/>
        <end position="269"/>
    </location>
</feature>
<keyword evidence="5" id="KW-0479">Metal-binding</keyword>
<evidence type="ECO:0000256" key="9">
    <source>
        <dbReference type="SAM" id="MobiDB-lite"/>
    </source>
</evidence>
<feature type="compositionally biased region" description="Low complexity" evidence="9">
    <location>
        <begin position="34"/>
        <end position="83"/>
    </location>
</feature>
<protein>
    <recommendedName>
        <fullName evidence="11">M23ase beta-sheet core domain-containing protein</fullName>
    </recommendedName>
</protein>
<dbReference type="FunFam" id="2.70.70.10:FF:000002">
    <property type="entry name" value="Murein DD-endopeptidase MepM"/>
    <property type="match status" value="1"/>
</dbReference>
<evidence type="ECO:0000256" key="8">
    <source>
        <dbReference type="ARBA" id="ARBA00023049"/>
    </source>
</evidence>
<dbReference type="CDD" id="cd12797">
    <property type="entry name" value="M23_peptidase"/>
    <property type="match status" value="1"/>
</dbReference>
<evidence type="ECO:0000256" key="3">
    <source>
        <dbReference type="ARBA" id="ARBA00006646"/>
    </source>
</evidence>
<dbReference type="Gene3D" id="2.70.70.10">
    <property type="entry name" value="Glucose Permease (Domain IIA)"/>
    <property type="match status" value="1"/>
</dbReference>
<dbReference type="OrthoDB" id="9805070at2"/>
<keyword evidence="7" id="KW-0862">Zinc</keyword>
<dbReference type="KEGG" id="prag:EKN56_02530"/>
<gene>
    <name evidence="12" type="ORF">EKN56_02530</name>
</gene>
<dbReference type="Proteomes" id="UP000293154">
    <property type="component" value="Chromosome"/>
</dbReference>
<evidence type="ECO:0000256" key="4">
    <source>
        <dbReference type="ARBA" id="ARBA00022670"/>
    </source>
</evidence>
<dbReference type="GO" id="GO:0005886">
    <property type="term" value="C:plasma membrane"/>
    <property type="evidence" value="ECO:0007669"/>
    <property type="project" value="UniProtKB-SubCell"/>
</dbReference>
<dbReference type="GO" id="GO:0046872">
    <property type="term" value="F:metal ion binding"/>
    <property type="evidence" value="ECO:0007669"/>
    <property type="project" value="UniProtKB-KW"/>
</dbReference>
<dbReference type="Pfam" id="PF01551">
    <property type="entry name" value="Peptidase_M23"/>
    <property type="match status" value="1"/>
</dbReference>
<evidence type="ECO:0000256" key="7">
    <source>
        <dbReference type="ARBA" id="ARBA00022833"/>
    </source>
</evidence>
<feature type="chain" id="PRO_5019380607" description="M23ase beta-sheet core domain-containing protein" evidence="10">
    <location>
        <begin position="34"/>
        <end position="352"/>
    </location>
</feature>
<dbReference type="GO" id="GO:0006508">
    <property type="term" value="P:proteolysis"/>
    <property type="evidence" value="ECO:0007669"/>
    <property type="project" value="UniProtKB-KW"/>
</dbReference>
<keyword evidence="6" id="KW-0378">Hydrolase</keyword>
<feature type="compositionally biased region" description="Basic and acidic residues" evidence="9">
    <location>
        <begin position="84"/>
        <end position="96"/>
    </location>
</feature>
<keyword evidence="8" id="KW-0482">Metalloprotease</keyword>
<keyword evidence="4" id="KW-0645">Protease</keyword>
<dbReference type="AlphaFoldDB" id="A0A411WHC7"/>
<comment type="similarity">
    <text evidence="3">Belongs to the peptidase M23B family.</text>
</comment>
<evidence type="ECO:0000256" key="1">
    <source>
        <dbReference type="ARBA" id="ARBA00001947"/>
    </source>
</evidence>
<evidence type="ECO:0000256" key="5">
    <source>
        <dbReference type="ARBA" id="ARBA00022723"/>
    </source>
</evidence>
<comment type="cofactor">
    <cofactor evidence="1">
        <name>Zn(2+)</name>
        <dbReference type="ChEBI" id="CHEBI:29105"/>
    </cofactor>
</comment>